<protein>
    <submittedName>
        <fullName evidence="2">Uncharacterized protein</fullName>
    </submittedName>
</protein>
<dbReference type="Proteomes" id="UP000011535">
    <property type="component" value="Unassembled WGS sequence"/>
</dbReference>
<feature type="compositionally biased region" description="Basic and acidic residues" evidence="1">
    <location>
        <begin position="86"/>
        <end position="104"/>
    </location>
</feature>
<proteinExistence type="predicted"/>
<dbReference type="AlphaFoldDB" id="M0GTI7"/>
<reference evidence="2 3" key="1">
    <citation type="journal article" date="2014" name="PLoS Genet.">
        <title>Phylogenetically driven sequencing of extremely halophilic archaea reveals strategies for static and dynamic osmo-response.</title>
        <authorList>
            <person name="Becker E.A."/>
            <person name="Seitzer P.M."/>
            <person name="Tritt A."/>
            <person name="Larsen D."/>
            <person name="Krusor M."/>
            <person name="Yao A.I."/>
            <person name="Wu D."/>
            <person name="Madern D."/>
            <person name="Eisen J.A."/>
            <person name="Darling A.E."/>
            <person name="Facciotti M.T."/>
        </authorList>
    </citation>
    <scope>NUCLEOTIDE SEQUENCE [LARGE SCALE GENOMIC DNA]</scope>
    <source>
        <strain evidence="3">DSM 14919 / CCM 7023 / CIP 107410 / JCM 9276 / NCIMB 13854 / Aa 2.2</strain>
    </source>
</reference>
<organism evidence="2 3">
    <name type="scientific">Haloferax lucentense (strain DSM 14919 / JCM 9276 / NCIMB 13854 / Aa 2.2)</name>
    <name type="common">Haloferax alicantei</name>
    <dbReference type="NCBI Taxonomy" id="1230452"/>
    <lineage>
        <taxon>Archaea</taxon>
        <taxon>Methanobacteriati</taxon>
        <taxon>Methanobacteriota</taxon>
        <taxon>Stenosarchaea group</taxon>
        <taxon>Halobacteria</taxon>
        <taxon>Halobacteriales</taxon>
        <taxon>Haloferacaceae</taxon>
        <taxon>Haloferax</taxon>
    </lineage>
</organism>
<gene>
    <name evidence="2" type="ORF">C456_08028</name>
</gene>
<dbReference type="EMBL" id="AOLH01000012">
    <property type="protein sequence ID" value="ELZ74888.1"/>
    <property type="molecule type" value="Genomic_DNA"/>
</dbReference>
<dbReference type="PATRIC" id="fig|1230452.3.peg.1534"/>
<name>M0GTI7_HALL2</name>
<comment type="caution">
    <text evidence="2">The sequence shown here is derived from an EMBL/GenBank/DDBJ whole genome shotgun (WGS) entry which is preliminary data.</text>
</comment>
<accession>M0GTI7</accession>
<evidence type="ECO:0000313" key="3">
    <source>
        <dbReference type="Proteomes" id="UP000011535"/>
    </source>
</evidence>
<feature type="region of interest" description="Disordered" evidence="1">
    <location>
        <begin position="79"/>
        <end position="104"/>
    </location>
</feature>
<sequence length="104" mass="10467">MGAAVGVTVAVVDGGEVVGVAVAAGDSVAESVVGGEAADVAVVAVVPSVPGDTGAAQPARTTSTATRRVEPRIPRLRRRTVKSVSRRRENGSTDKAVARRFESG</sequence>
<evidence type="ECO:0000313" key="2">
    <source>
        <dbReference type="EMBL" id="ELZ74888.1"/>
    </source>
</evidence>
<evidence type="ECO:0000256" key="1">
    <source>
        <dbReference type="SAM" id="MobiDB-lite"/>
    </source>
</evidence>